<organism evidence="2 3">
    <name type="scientific">Sphaeroforma arctica JP610</name>
    <dbReference type="NCBI Taxonomy" id="667725"/>
    <lineage>
        <taxon>Eukaryota</taxon>
        <taxon>Ichthyosporea</taxon>
        <taxon>Ichthyophonida</taxon>
        <taxon>Sphaeroforma</taxon>
    </lineage>
</organism>
<accession>A0A0L0FUL5</accession>
<dbReference type="AlphaFoldDB" id="A0A0L0FUL5"/>
<evidence type="ECO:0000313" key="3">
    <source>
        <dbReference type="Proteomes" id="UP000054560"/>
    </source>
</evidence>
<dbReference type="InterPro" id="IPR036623">
    <property type="entry name" value="Hemimethylated_DNA-bd_sf"/>
</dbReference>
<proteinExistence type="predicted"/>
<evidence type="ECO:0000259" key="1">
    <source>
        <dbReference type="Pfam" id="PF08755"/>
    </source>
</evidence>
<feature type="domain" description="Hemimethylated DNA-binding" evidence="1">
    <location>
        <begin position="51"/>
        <end position="145"/>
    </location>
</feature>
<dbReference type="GeneID" id="25907596"/>
<dbReference type="Gene3D" id="2.30.30.390">
    <property type="entry name" value="Hemimethylated DNA-binding domain"/>
    <property type="match status" value="1"/>
</dbReference>
<evidence type="ECO:0000313" key="2">
    <source>
        <dbReference type="EMBL" id="KNC80545.1"/>
    </source>
</evidence>
<dbReference type="RefSeq" id="XP_014154447.1">
    <property type="nucleotide sequence ID" value="XM_014298972.1"/>
</dbReference>
<sequence>MFALRRTALCTSKVPMRTMLFSTASVLKSKPILTDCGKVDKFKLNDTMKEGDFFVQKSKGLRAVVLRVDSTFSATQHQPNADSHTEEEKKQTFYLALPDERDTLPEQTRSSLMIYVPQSDVLPFYSYLPIQHSHSSTYMKGFANGRHELHSDFYCLF</sequence>
<dbReference type="Proteomes" id="UP000054560">
    <property type="component" value="Unassembled WGS sequence"/>
</dbReference>
<dbReference type="EMBL" id="KQ242137">
    <property type="protein sequence ID" value="KNC80545.1"/>
    <property type="molecule type" value="Genomic_DNA"/>
</dbReference>
<keyword evidence="3" id="KW-1185">Reference proteome</keyword>
<dbReference type="GO" id="GO:0003677">
    <property type="term" value="F:DNA binding"/>
    <property type="evidence" value="ECO:0007669"/>
    <property type="project" value="InterPro"/>
</dbReference>
<protein>
    <recommendedName>
        <fullName evidence="1">Hemimethylated DNA-binding domain-containing protein</fullName>
    </recommendedName>
</protein>
<dbReference type="InterPro" id="IPR011722">
    <property type="entry name" value="Hemimethylated_DNA-bd_dom"/>
</dbReference>
<dbReference type="Pfam" id="PF08755">
    <property type="entry name" value="YccV-like"/>
    <property type="match status" value="1"/>
</dbReference>
<name>A0A0L0FUL5_9EUKA</name>
<reference evidence="2 3" key="1">
    <citation type="submission" date="2011-02" db="EMBL/GenBank/DDBJ databases">
        <title>The Genome Sequence of Sphaeroforma arctica JP610.</title>
        <authorList>
            <consortium name="The Broad Institute Genome Sequencing Platform"/>
            <person name="Russ C."/>
            <person name="Cuomo C."/>
            <person name="Young S.K."/>
            <person name="Zeng Q."/>
            <person name="Gargeya S."/>
            <person name="Alvarado L."/>
            <person name="Berlin A."/>
            <person name="Chapman S.B."/>
            <person name="Chen Z."/>
            <person name="Freedman E."/>
            <person name="Gellesch M."/>
            <person name="Goldberg J."/>
            <person name="Griggs A."/>
            <person name="Gujja S."/>
            <person name="Heilman E."/>
            <person name="Heiman D."/>
            <person name="Howarth C."/>
            <person name="Mehta T."/>
            <person name="Neiman D."/>
            <person name="Pearson M."/>
            <person name="Roberts A."/>
            <person name="Saif S."/>
            <person name="Shea T."/>
            <person name="Shenoy N."/>
            <person name="Sisk P."/>
            <person name="Stolte C."/>
            <person name="Sykes S."/>
            <person name="White J."/>
            <person name="Yandava C."/>
            <person name="Burger G."/>
            <person name="Gray M.W."/>
            <person name="Holland P.W.H."/>
            <person name="King N."/>
            <person name="Lang F.B.F."/>
            <person name="Roger A.J."/>
            <person name="Ruiz-Trillo I."/>
            <person name="Haas B."/>
            <person name="Nusbaum C."/>
            <person name="Birren B."/>
        </authorList>
    </citation>
    <scope>NUCLEOTIDE SEQUENCE [LARGE SCALE GENOMIC DNA]</scope>
    <source>
        <strain evidence="2 3">JP610</strain>
    </source>
</reference>
<dbReference type="SUPFAM" id="SSF141255">
    <property type="entry name" value="YccV-like"/>
    <property type="match status" value="1"/>
</dbReference>
<gene>
    <name evidence="2" type="ORF">SARC_07092</name>
</gene>